<dbReference type="PRINTS" id="PR00364">
    <property type="entry name" value="DISEASERSIST"/>
</dbReference>
<gene>
    <name evidence="3" type="ORF">EKO27_g7190</name>
</gene>
<accession>A0A439D0H5</accession>
<sequence length="962" mass="110115">MEDDRGKFNEMWRDVVEECRRILDDEADYDLIVGFESYEQMADYLRTLKDKNQISITERLVHRMAAHFRRFYTFATYLLLQLGGQHIGAACFVGASVLLVDVASQSEEALSEISRYLSNLGGQFKLFEEYKASLTLDPDTLQSFFDILVELTLCTAKAIRHFRRTPADRLLDIISWGKLDSQFKENLSILSERLDQLQKLQAARSVSRLFPRPQANIVHDIDQLKLTMLEAGAQAACCTIPYQRNHGFYGRGNELREINEAFQDQSSPPTIRTVAIWGTGGIGKSQIALEYAHWRWNSGTSVVLWIYSETEGEVAKSFREAAEKLHVDGYSETNTADKNRHLVLQWLQTTKTQWLVIFDNVEDSKVLTDNQPKVGQGDVLITCRSELLAESTAMFPIEVTTFSTEESTSLIFQILNRSAVDSEEIQAAASLAEQLGGLALAIDIIAKSIKISRRFKNIGEFLPYYEENYRALRHRRGIRDVTYFKDLNTVWETAFATINPEFNPDVNPDAIRLMEILCFIAPEAIPQSLFRADKTKCPESWRFLIDDQKFEDAKVELLDLSLIRINPETGLISIHRLVQQAYFDQMTTESCIDTFNTTFSLLREAFPDRRGETHLYNRWPTCESLHQHVQALSRTYTLIKDKSPLHDRFRYQTLIRDDIWYMLELQQFVGAEDLIKSQLPDLDSTSIEYAHMNRILMGLFERTGRSVRALECAKIEFDIFVARQGPDENDLANAYSDMGYSSCSAFKPQKALEYLDKAVEIALSYPEPQCYSSFNIDRFLRNRGRTKAQLGDFDGSLNDFTKAEYYQAKLHGENSHYDGETKHERAKVAAAQGELEAATSLYQQALELICKGKPTHSSVSASHYGKGYMLLLRGKYDDALKEFEKAHVICELNAPSRGNDGESARIFWRMGQIYEYNKEEDIARSYFGRAKDIRNKLLATGDYAEANSDKDCWDSIIGLLYR</sequence>
<keyword evidence="4" id="KW-1185">Reference proteome</keyword>
<dbReference type="Pfam" id="PF25000">
    <property type="entry name" value="DUF7779"/>
    <property type="match status" value="1"/>
</dbReference>
<evidence type="ECO:0000259" key="1">
    <source>
        <dbReference type="Pfam" id="PF00931"/>
    </source>
</evidence>
<dbReference type="Gene3D" id="1.25.40.10">
    <property type="entry name" value="Tetratricopeptide repeat domain"/>
    <property type="match status" value="1"/>
</dbReference>
<feature type="domain" description="NB-ARC" evidence="1">
    <location>
        <begin position="271"/>
        <end position="414"/>
    </location>
</feature>
<dbReference type="PANTHER" id="PTHR35205">
    <property type="entry name" value="NB-ARC AND TPR DOMAIN PROTEIN"/>
    <property type="match status" value="1"/>
</dbReference>
<dbReference type="InterPro" id="IPR056681">
    <property type="entry name" value="DUF7779"/>
</dbReference>
<dbReference type="EMBL" id="RYZI01000229">
    <property type="protein sequence ID" value="RWA07908.1"/>
    <property type="molecule type" value="Genomic_DNA"/>
</dbReference>
<dbReference type="GO" id="GO:0043531">
    <property type="term" value="F:ADP binding"/>
    <property type="evidence" value="ECO:0007669"/>
    <property type="project" value="InterPro"/>
</dbReference>
<evidence type="ECO:0000313" key="3">
    <source>
        <dbReference type="EMBL" id="RWA07908.1"/>
    </source>
</evidence>
<evidence type="ECO:0008006" key="5">
    <source>
        <dbReference type="Google" id="ProtNLM"/>
    </source>
</evidence>
<name>A0A439D0H5_9PEZI</name>
<dbReference type="SUPFAM" id="SSF48452">
    <property type="entry name" value="TPR-like"/>
    <property type="match status" value="1"/>
</dbReference>
<protein>
    <recommendedName>
        <fullName evidence="5">NB-ARC domain-containing protein</fullName>
    </recommendedName>
</protein>
<dbReference type="STRING" id="363999.A0A439D0H5"/>
<dbReference type="AlphaFoldDB" id="A0A439D0H5"/>
<proteinExistence type="predicted"/>
<dbReference type="Pfam" id="PF00931">
    <property type="entry name" value="NB-ARC"/>
    <property type="match status" value="1"/>
</dbReference>
<dbReference type="InterPro" id="IPR002182">
    <property type="entry name" value="NB-ARC"/>
</dbReference>
<dbReference type="SMART" id="SM00028">
    <property type="entry name" value="TPR"/>
    <property type="match status" value="5"/>
</dbReference>
<dbReference type="PANTHER" id="PTHR35205:SF1">
    <property type="entry name" value="ZU5 DOMAIN-CONTAINING PROTEIN"/>
    <property type="match status" value="1"/>
</dbReference>
<evidence type="ECO:0000313" key="4">
    <source>
        <dbReference type="Proteomes" id="UP000286045"/>
    </source>
</evidence>
<dbReference type="Gene3D" id="3.40.50.300">
    <property type="entry name" value="P-loop containing nucleotide triphosphate hydrolases"/>
    <property type="match status" value="1"/>
</dbReference>
<dbReference type="InterPro" id="IPR011990">
    <property type="entry name" value="TPR-like_helical_dom_sf"/>
</dbReference>
<dbReference type="InterPro" id="IPR027417">
    <property type="entry name" value="P-loop_NTPase"/>
</dbReference>
<dbReference type="InterPro" id="IPR019734">
    <property type="entry name" value="TPR_rpt"/>
</dbReference>
<reference evidence="3 4" key="1">
    <citation type="submission" date="2018-12" db="EMBL/GenBank/DDBJ databases">
        <title>Draft genome sequence of Xylaria grammica IHI A82.</title>
        <authorList>
            <person name="Buettner E."/>
            <person name="Kellner H."/>
        </authorList>
    </citation>
    <scope>NUCLEOTIDE SEQUENCE [LARGE SCALE GENOMIC DNA]</scope>
    <source>
        <strain evidence="3 4">IHI A82</strain>
    </source>
</reference>
<dbReference type="SUPFAM" id="SSF52540">
    <property type="entry name" value="P-loop containing nucleoside triphosphate hydrolases"/>
    <property type="match status" value="1"/>
</dbReference>
<comment type="caution">
    <text evidence="3">The sequence shown here is derived from an EMBL/GenBank/DDBJ whole genome shotgun (WGS) entry which is preliminary data.</text>
</comment>
<evidence type="ECO:0000259" key="2">
    <source>
        <dbReference type="Pfam" id="PF25000"/>
    </source>
</evidence>
<feature type="domain" description="DUF7779" evidence="2">
    <location>
        <begin position="506"/>
        <end position="589"/>
    </location>
</feature>
<dbReference type="Proteomes" id="UP000286045">
    <property type="component" value="Unassembled WGS sequence"/>
</dbReference>
<organism evidence="3 4">
    <name type="scientific">Xylaria grammica</name>
    <dbReference type="NCBI Taxonomy" id="363999"/>
    <lineage>
        <taxon>Eukaryota</taxon>
        <taxon>Fungi</taxon>
        <taxon>Dikarya</taxon>
        <taxon>Ascomycota</taxon>
        <taxon>Pezizomycotina</taxon>
        <taxon>Sordariomycetes</taxon>
        <taxon>Xylariomycetidae</taxon>
        <taxon>Xylariales</taxon>
        <taxon>Xylariaceae</taxon>
        <taxon>Xylaria</taxon>
    </lineage>
</organism>